<dbReference type="InterPro" id="IPR001810">
    <property type="entry name" value="F-box_dom"/>
</dbReference>
<dbReference type="Gene3D" id="1.20.1280.50">
    <property type="match status" value="1"/>
</dbReference>
<feature type="region of interest" description="Disordered" evidence="1">
    <location>
        <begin position="109"/>
        <end position="130"/>
    </location>
</feature>
<evidence type="ECO:0000313" key="3">
    <source>
        <dbReference type="EMBL" id="KZV82237.1"/>
    </source>
</evidence>
<feature type="domain" description="F-box" evidence="2">
    <location>
        <begin position="173"/>
        <end position="222"/>
    </location>
</feature>
<gene>
    <name evidence="3" type="ORF">EXIGLDRAFT_755082</name>
</gene>
<dbReference type="InParanoid" id="A0A165CCV6"/>
<proteinExistence type="predicted"/>
<name>A0A165CCV6_EXIGL</name>
<organism evidence="3 4">
    <name type="scientific">Exidia glandulosa HHB12029</name>
    <dbReference type="NCBI Taxonomy" id="1314781"/>
    <lineage>
        <taxon>Eukaryota</taxon>
        <taxon>Fungi</taxon>
        <taxon>Dikarya</taxon>
        <taxon>Basidiomycota</taxon>
        <taxon>Agaricomycotina</taxon>
        <taxon>Agaricomycetes</taxon>
        <taxon>Auriculariales</taxon>
        <taxon>Exidiaceae</taxon>
        <taxon>Exidia</taxon>
    </lineage>
</organism>
<dbReference type="SUPFAM" id="SSF81383">
    <property type="entry name" value="F-box domain"/>
    <property type="match status" value="1"/>
</dbReference>
<dbReference type="Pfam" id="PF00646">
    <property type="entry name" value="F-box"/>
    <property type="match status" value="1"/>
</dbReference>
<dbReference type="OrthoDB" id="2731171at2759"/>
<sequence length="597" mass="67218">MVAYPAHLKVDMGDLRVCINKIIDVALKQNAMRDESGELVRDDIMSAFESAWRWKPRSPHVHMLDLCRLRAAASTAIVKLAKGGVNSLLAAEQLADVAKEIVIARASDCHREPEPASEPQPEARSQLLTPTSTRIPLQPLALVIPRLIAQPLPTPSPSATPSPRPRRRARWPPACYAHLSKELLINIFLRLGAQEVVRVSHVCATWRGVMLERRNASLWTTVDGVPPAAVPVFLERSGVLPVSLVIDFKTHRPSDEEYKAVFRAVKNAMPRVHSLDVRIHKDDRDVFEGLRLTVLTRRAPILESFRLDHTPSCPSSRLSSNVFDGRAGALRSASFAPQVYPRHKCAALRKIQTYDTLNNDYNAGHLRVILKDCPRIVELRLGRPLRDTKDEERDVDRIWDMYDGTRAGQTLERLDLACDGGRAIPTLKAFNYLRIRHLRLRSPSLDVCRFVVEQQVVESLTFDEEKRIILLEDADGRTCELVDVEECDELLQLVSANVKRLTIPASIEHDFLEHSFPEVHELTIVFRTGRSHDLLHDPLLMWTLPSLRVMHVTSSGGEGVPSVNRKAVYDFAGKVIFPGYGVDQIFNRVVFKDVFVG</sequence>
<keyword evidence="4" id="KW-1185">Reference proteome</keyword>
<dbReference type="EMBL" id="KV426337">
    <property type="protein sequence ID" value="KZV82237.1"/>
    <property type="molecule type" value="Genomic_DNA"/>
</dbReference>
<evidence type="ECO:0000256" key="1">
    <source>
        <dbReference type="SAM" id="MobiDB-lite"/>
    </source>
</evidence>
<evidence type="ECO:0000313" key="4">
    <source>
        <dbReference type="Proteomes" id="UP000077266"/>
    </source>
</evidence>
<dbReference type="InterPro" id="IPR036047">
    <property type="entry name" value="F-box-like_dom_sf"/>
</dbReference>
<dbReference type="Proteomes" id="UP000077266">
    <property type="component" value="Unassembled WGS sequence"/>
</dbReference>
<accession>A0A165CCV6</accession>
<dbReference type="AlphaFoldDB" id="A0A165CCV6"/>
<protein>
    <recommendedName>
        <fullName evidence="2">F-box domain-containing protein</fullName>
    </recommendedName>
</protein>
<evidence type="ECO:0000259" key="2">
    <source>
        <dbReference type="PROSITE" id="PS50181"/>
    </source>
</evidence>
<dbReference type="PROSITE" id="PS50181">
    <property type="entry name" value="FBOX"/>
    <property type="match status" value="1"/>
</dbReference>
<reference evidence="3 4" key="1">
    <citation type="journal article" date="2016" name="Mol. Biol. Evol.">
        <title>Comparative Genomics of Early-Diverging Mushroom-Forming Fungi Provides Insights into the Origins of Lignocellulose Decay Capabilities.</title>
        <authorList>
            <person name="Nagy L.G."/>
            <person name="Riley R."/>
            <person name="Tritt A."/>
            <person name="Adam C."/>
            <person name="Daum C."/>
            <person name="Floudas D."/>
            <person name="Sun H."/>
            <person name="Yadav J.S."/>
            <person name="Pangilinan J."/>
            <person name="Larsson K.H."/>
            <person name="Matsuura K."/>
            <person name="Barry K."/>
            <person name="Labutti K."/>
            <person name="Kuo R."/>
            <person name="Ohm R.A."/>
            <person name="Bhattacharya S.S."/>
            <person name="Shirouzu T."/>
            <person name="Yoshinaga Y."/>
            <person name="Martin F.M."/>
            <person name="Grigoriev I.V."/>
            <person name="Hibbett D.S."/>
        </authorList>
    </citation>
    <scope>NUCLEOTIDE SEQUENCE [LARGE SCALE GENOMIC DNA]</scope>
    <source>
        <strain evidence="3 4">HHB12029</strain>
    </source>
</reference>